<reference evidence="4" key="1">
    <citation type="journal article" date="2020" name="Cell">
        <title>Large-Scale Comparative Analyses of Tick Genomes Elucidate Their Genetic Diversity and Vector Capacities.</title>
        <authorList>
            <consortium name="Tick Genome and Microbiome Consortium (TIGMIC)"/>
            <person name="Jia N."/>
            <person name="Wang J."/>
            <person name="Shi W."/>
            <person name="Du L."/>
            <person name="Sun Y."/>
            <person name="Zhan W."/>
            <person name="Jiang J.F."/>
            <person name="Wang Q."/>
            <person name="Zhang B."/>
            <person name="Ji P."/>
            <person name="Bell-Sakyi L."/>
            <person name="Cui X.M."/>
            <person name="Yuan T.T."/>
            <person name="Jiang B.G."/>
            <person name="Yang W.F."/>
            <person name="Lam T.T."/>
            <person name="Chang Q.C."/>
            <person name="Ding S.J."/>
            <person name="Wang X.J."/>
            <person name="Zhu J.G."/>
            <person name="Ruan X.D."/>
            <person name="Zhao L."/>
            <person name="Wei J.T."/>
            <person name="Ye R.Z."/>
            <person name="Que T.C."/>
            <person name="Du C.H."/>
            <person name="Zhou Y.H."/>
            <person name="Cheng J.X."/>
            <person name="Dai P.F."/>
            <person name="Guo W.B."/>
            <person name="Han X.H."/>
            <person name="Huang E.J."/>
            <person name="Li L.F."/>
            <person name="Wei W."/>
            <person name="Gao Y.C."/>
            <person name="Liu J.Z."/>
            <person name="Shao H.Z."/>
            <person name="Wang X."/>
            <person name="Wang C.C."/>
            <person name="Yang T.C."/>
            <person name="Huo Q.B."/>
            <person name="Li W."/>
            <person name="Chen H.Y."/>
            <person name="Chen S.E."/>
            <person name="Zhou L.G."/>
            <person name="Ni X.B."/>
            <person name="Tian J.H."/>
            <person name="Sheng Y."/>
            <person name="Liu T."/>
            <person name="Pan Y.S."/>
            <person name="Xia L.Y."/>
            <person name="Li J."/>
            <person name="Zhao F."/>
            <person name="Cao W.C."/>
        </authorList>
    </citation>
    <scope>NUCLEOTIDE SEQUENCE</scope>
    <source>
        <strain evidence="4">Rmic-2018</strain>
    </source>
</reference>
<evidence type="ECO:0000256" key="2">
    <source>
        <dbReference type="PROSITE-ProRule" id="PRU00320"/>
    </source>
</evidence>
<organism evidence="4 5">
    <name type="scientific">Rhipicephalus microplus</name>
    <name type="common">Cattle tick</name>
    <name type="synonym">Boophilus microplus</name>
    <dbReference type="NCBI Taxonomy" id="6941"/>
    <lineage>
        <taxon>Eukaryota</taxon>
        <taxon>Metazoa</taxon>
        <taxon>Ecdysozoa</taxon>
        <taxon>Arthropoda</taxon>
        <taxon>Chelicerata</taxon>
        <taxon>Arachnida</taxon>
        <taxon>Acari</taxon>
        <taxon>Parasitiformes</taxon>
        <taxon>Ixodida</taxon>
        <taxon>Ixodoidea</taxon>
        <taxon>Ixodidae</taxon>
        <taxon>Rhipicephalinae</taxon>
        <taxon>Rhipicephalus</taxon>
        <taxon>Boophilus</taxon>
    </lineage>
</organism>
<dbReference type="Pfam" id="PF04218">
    <property type="entry name" value="CENP-B_N"/>
    <property type="match status" value="1"/>
</dbReference>
<keyword evidence="5" id="KW-1185">Reference proteome</keyword>
<name>A0A9J6E169_RHIMP</name>
<keyword evidence="2" id="KW-0539">Nucleus</keyword>
<gene>
    <name evidence="4" type="ORF">HPB51_012614</name>
</gene>
<evidence type="ECO:0000313" key="5">
    <source>
        <dbReference type="Proteomes" id="UP000821866"/>
    </source>
</evidence>
<evidence type="ECO:0000313" key="4">
    <source>
        <dbReference type="EMBL" id="KAH8028028.1"/>
    </source>
</evidence>
<dbReference type="InterPro" id="IPR007889">
    <property type="entry name" value="HTH_Psq"/>
</dbReference>
<dbReference type="SUPFAM" id="SSF46689">
    <property type="entry name" value="Homeodomain-like"/>
    <property type="match status" value="1"/>
</dbReference>
<evidence type="ECO:0000256" key="1">
    <source>
        <dbReference type="ARBA" id="ARBA00004123"/>
    </source>
</evidence>
<dbReference type="PROSITE" id="PS50960">
    <property type="entry name" value="HTH_PSQ"/>
    <property type="match status" value="1"/>
</dbReference>
<feature type="domain" description="HTH psq-type" evidence="3">
    <location>
        <begin position="14"/>
        <end position="65"/>
    </location>
</feature>
<dbReference type="GO" id="GO:0005634">
    <property type="term" value="C:nucleus"/>
    <property type="evidence" value="ECO:0007669"/>
    <property type="project" value="UniProtKB-SubCell"/>
</dbReference>
<dbReference type="EMBL" id="JABSTU010000006">
    <property type="protein sequence ID" value="KAH8028028.1"/>
    <property type="molecule type" value="Genomic_DNA"/>
</dbReference>
<dbReference type="GO" id="GO:0003677">
    <property type="term" value="F:DNA binding"/>
    <property type="evidence" value="ECO:0007669"/>
    <property type="project" value="UniProtKB-UniRule"/>
</dbReference>
<dbReference type="Proteomes" id="UP000821866">
    <property type="component" value="Chromosome 4"/>
</dbReference>
<evidence type="ECO:0000259" key="3">
    <source>
        <dbReference type="PROSITE" id="PS50960"/>
    </source>
</evidence>
<accession>A0A9J6E169</accession>
<comment type="caution">
    <text evidence="4">The sequence shown here is derived from an EMBL/GenBank/DDBJ whole genome shotgun (WGS) entry which is preliminary data.</text>
</comment>
<reference evidence="4" key="2">
    <citation type="submission" date="2021-09" db="EMBL/GenBank/DDBJ databases">
        <authorList>
            <person name="Jia N."/>
            <person name="Wang J."/>
            <person name="Shi W."/>
            <person name="Du L."/>
            <person name="Sun Y."/>
            <person name="Zhan W."/>
            <person name="Jiang J."/>
            <person name="Wang Q."/>
            <person name="Zhang B."/>
            <person name="Ji P."/>
            <person name="Sakyi L.B."/>
            <person name="Cui X."/>
            <person name="Yuan T."/>
            <person name="Jiang B."/>
            <person name="Yang W."/>
            <person name="Lam T.T.-Y."/>
            <person name="Chang Q."/>
            <person name="Ding S."/>
            <person name="Wang X."/>
            <person name="Zhu J."/>
            <person name="Ruan X."/>
            <person name="Zhao L."/>
            <person name="Wei J."/>
            <person name="Que T."/>
            <person name="Du C."/>
            <person name="Cheng J."/>
            <person name="Dai P."/>
            <person name="Han X."/>
            <person name="Huang E."/>
            <person name="Gao Y."/>
            <person name="Liu J."/>
            <person name="Shao H."/>
            <person name="Ye R."/>
            <person name="Li L."/>
            <person name="Wei W."/>
            <person name="Wang X."/>
            <person name="Wang C."/>
            <person name="Huo Q."/>
            <person name="Li W."/>
            <person name="Guo W."/>
            <person name="Chen H."/>
            <person name="Chen S."/>
            <person name="Zhou L."/>
            <person name="Zhou L."/>
            <person name="Ni X."/>
            <person name="Tian J."/>
            <person name="Zhou Y."/>
            <person name="Sheng Y."/>
            <person name="Liu T."/>
            <person name="Pan Y."/>
            <person name="Xia L."/>
            <person name="Li J."/>
            <person name="Zhao F."/>
            <person name="Cao W."/>
        </authorList>
    </citation>
    <scope>NUCLEOTIDE SEQUENCE</scope>
    <source>
        <strain evidence="4">Rmic-2018</strain>
        <tissue evidence="4">Larvae</tissue>
    </source>
</reference>
<sequence>MAPTPSSSSSPMASKRGKQYRRLMMEKKAAIIKLVKSSQSQADVSKKFGISKQTVSDFLRKKYKIFEVAEKPSGAEKMNASQGVHPKLEDALVVWLNSMIDKDQQFFRATAALTPAALTAPAVGCMHFFFD</sequence>
<protein>
    <recommendedName>
        <fullName evidence="3">HTH psq-type domain-containing protein</fullName>
    </recommendedName>
</protein>
<proteinExistence type="predicted"/>
<feature type="DNA-binding region" description="H-T-H motif" evidence="2">
    <location>
        <begin position="41"/>
        <end position="61"/>
    </location>
</feature>
<dbReference type="Gene3D" id="1.10.10.60">
    <property type="entry name" value="Homeodomain-like"/>
    <property type="match status" value="1"/>
</dbReference>
<keyword evidence="2" id="KW-0238">DNA-binding</keyword>
<dbReference type="InterPro" id="IPR009057">
    <property type="entry name" value="Homeodomain-like_sf"/>
</dbReference>
<dbReference type="AlphaFoldDB" id="A0A9J6E169"/>
<comment type="subcellular location">
    <subcellularLocation>
        <location evidence="1 2">Nucleus</location>
    </subcellularLocation>
</comment>